<dbReference type="InterPro" id="IPR023186">
    <property type="entry name" value="IUNH"/>
</dbReference>
<dbReference type="RefSeq" id="XP_004333245.1">
    <property type="nucleotide sequence ID" value="XM_004333197.1"/>
</dbReference>
<proteinExistence type="inferred from homology"/>
<reference evidence="6 7" key="1">
    <citation type="journal article" date="2013" name="Genome Biol.">
        <title>Genome of Acanthamoeba castellanii highlights extensive lateral gene transfer and early evolution of tyrosine kinase signaling.</title>
        <authorList>
            <person name="Clarke M."/>
            <person name="Lohan A.J."/>
            <person name="Liu B."/>
            <person name="Lagkouvardos I."/>
            <person name="Roy S."/>
            <person name="Zafar N."/>
            <person name="Bertelli C."/>
            <person name="Schilde C."/>
            <person name="Kianianmomeni A."/>
            <person name="Burglin T.R."/>
            <person name="Frech C."/>
            <person name="Turcotte B."/>
            <person name="Kopec K.O."/>
            <person name="Synnott J.M."/>
            <person name="Choo C."/>
            <person name="Paponov I."/>
            <person name="Finkler A."/>
            <person name="Soon Heng Tan C."/>
            <person name="Hutchins A.P."/>
            <person name="Weinmeier T."/>
            <person name="Rattei T."/>
            <person name="Chu J.S."/>
            <person name="Gimenez G."/>
            <person name="Irimia M."/>
            <person name="Rigden D.J."/>
            <person name="Fitzpatrick D.A."/>
            <person name="Lorenzo-Morales J."/>
            <person name="Bateman A."/>
            <person name="Chiu C.H."/>
            <person name="Tang P."/>
            <person name="Hegemann P."/>
            <person name="Fromm H."/>
            <person name="Raoult D."/>
            <person name="Greub G."/>
            <person name="Miranda-Saavedra D."/>
            <person name="Chen N."/>
            <person name="Nash P."/>
            <person name="Ginger M.L."/>
            <person name="Horn M."/>
            <person name="Schaap P."/>
            <person name="Caler L."/>
            <person name="Loftus B."/>
        </authorList>
    </citation>
    <scope>NUCLEOTIDE SEQUENCE [LARGE SCALE GENOMIC DNA]</scope>
    <source>
        <strain evidence="6 7">Neff</strain>
    </source>
</reference>
<feature type="region of interest" description="Disordered" evidence="4">
    <location>
        <begin position="119"/>
        <end position="167"/>
    </location>
</feature>
<dbReference type="InterPro" id="IPR001910">
    <property type="entry name" value="Inosine/uridine_hydrolase_dom"/>
</dbReference>
<dbReference type="OMA" id="GTCPHDA"/>
<dbReference type="Gene3D" id="3.90.245.10">
    <property type="entry name" value="Ribonucleoside hydrolase-like"/>
    <property type="match status" value="1"/>
</dbReference>
<evidence type="ECO:0000256" key="1">
    <source>
        <dbReference type="ARBA" id="ARBA00009176"/>
    </source>
</evidence>
<protein>
    <recommendedName>
        <fullName evidence="5">Inosine/uridine-preferring nucleoside hydrolase domain-containing protein</fullName>
    </recommendedName>
</protein>
<evidence type="ECO:0000259" key="5">
    <source>
        <dbReference type="Pfam" id="PF01156"/>
    </source>
</evidence>
<evidence type="ECO:0000313" key="6">
    <source>
        <dbReference type="EMBL" id="ELR11232.1"/>
    </source>
</evidence>
<dbReference type="VEuPathDB" id="AmoebaDB:ACA1_389530"/>
<dbReference type="Proteomes" id="UP000011083">
    <property type="component" value="Unassembled WGS sequence"/>
</dbReference>
<dbReference type="GO" id="GO:0008477">
    <property type="term" value="F:purine nucleosidase activity"/>
    <property type="evidence" value="ECO:0007669"/>
    <property type="project" value="TreeGrafter"/>
</dbReference>
<dbReference type="GO" id="GO:0005829">
    <property type="term" value="C:cytosol"/>
    <property type="evidence" value="ECO:0007669"/>
    <property type="project" value="TreeGrafter"/>
</dbReference>
<dbReference type="EMBL" id="KB008156">
    <property type="protein sequence ID" value="ELR11232.1"/>
    <property type="molecule type" value="Genomic_DNA"/>
</dbReference>
<evidence type="ECO:0000256" key="2">
    <source>
        <dbReference type="ARBA" id="ARBA00022801"/>
    </source>
</evidence>
<organism evidence="6 7">
    <name type="scientific">Acanthamoeba castellanii (strain ATCC 30010 / Neff)</name>
    <dbReference type="NCBI Taxonomy" id="1257118"/>
    <lineage>
        <taxon>Eukaryota</taxon>
        <taxon>Amoebozoa</taxon>
        <taxon>Discosea</taxon>
        <taxon>Longamoebia</taxon>
        <taxon>Centramoebida</taxon>
        <taxon>Acanthamoebidae</taxon>
        <taxon>Acanthamoeba</taxon>
    </lineage>
</organism>
<dbReference type="AlphaFoldDB" id="L8GDX8"/>
<feature type="region of interest" description="Disordered" evidence="4">
    <location>
        <begin position="1"/>
        <end position="26"/>
    </location>
</feature>
<feature type="compositionally biased region" description="Gly residues" evidence="4">
    <location>
        <begin position="11"/>
        <end position="20"/>
    </location>
</feature>
<evidence type="ECO:0000313" key="7">
    <source>
        <dbReference type="Proteomes" id="UP000011083"/>
    </source>
</evidence>
<evidence type="ECO:0000256" key="3">
    <source>
        <dbReference type="ARBA" id="ARBA00023295"/>
    </source>
</evidence>
<keyword evidence="2" id="KW-0378">Hydrolase</keyword>
<dbReference type="PANTHER" id="PTHR12304:SF4">
    <property type="entry name" value="URIDINE NUCLEOSIDASE"/>
    <property type="match status" value="1"/>
</dbReference>
<name>L8GDX8_ACACF</name>
<gene>
    <name evidence="6" type="ORF">ACA1_389530</name>
</gene>
<feature type="compositionally biased region" description="Basic and acidic residues" evidence="4">
    <location>
        <begin position="123"/>
        <end position="142"/>
    </location>
</feature>
<sequence>MGQNSSKKGKGGGQGGGVSGDGHVYRHAHRKMPYRTERLEVSPAAKEAASAEVQENEGPVRVIFDTDIGTDVDDALALLMLLHLPKEDVELLGITTTYGYTQVRARVAQEIVTAYERGQSTRVPDEVGEVEKNESKSEKNEHEDDEAEAGEEAKEHQPKPPSDPPRIPVIAGHGVELGTHRDVWHTGTEGMGLFPLDEIDQMMAAQKKECGDKKAAKKGNAARFIASTVVVIGLGALTNIAEALALDPGIATNMRLVYMGMGHRMKEAQTEDFPFKSPTDPFEPGHGQFPPPRSSCAGLRIDVINDAVTNKLWWTGDPCLALMHATAPPESEVVGRLLKTWLYYRSGIFFRDVRGTCPHDALTVAEAIYPDRFVKYARGHLMIHEWAGFSTFVLDEAGPHRIGVTVAAEEFLEFLSAALTQDLVSRPHDQIDALEEGRMLEEVKLRSFATAPPESEVVGRLLKTWLYYRSGIFFRDVRGTCPHDALTVAEAIYPDRFVKYARGHLMIHEWAGFSTFVLDEAGPHRIGVTVAAEEFLEFLSAALTQDLVSRPHDQIDALEEGRMLEEVKLRSFVFAG</sequence>
<keyword evidence="3" id="KW-0326">Glycosidase</keyword>
<feature type="domain" description="Inosine/uridine-preferring nucleoside hydrolase" evidence="5">
    <location>
        <begin position="62"/>
        <end position="260"/>
    </location>
</feature>
<keyword evidence="7" id="KW-1185">Reference proteome</keyword>
<dbReference type="SUPFAM" id="SSF53590">
    <property type="entry name" value="Nucleoside hydrolase"/>
    <property type="match status" value="1"/>
</dbReference>
<dbReference type="Pfam" id="PF01156">
    <property type="entry name" value="IU_nuc_hydro"/>
    <property type="match status" value="1"/>
</dbReference>
<dbReference type="KEGG" id="acan:ACA1_389530"/>
<dbReference type="PANTHER" id="PTHR12304">
    <property type="entry name" value="INOSINE-URIDINE PREFERRING NUCLEOSIDE HYDROLASE"/>
    <property type="match status" value="1"/>
</dbReference>
<accession>L8GDX8</accession>
<dbReference type="InterPro" id="IPR036452">
    <property type="entry name" value="Ribo_hydro-like"/>
</dbReference>
<dbReference type="OrthoDB" id="31079at2759"/>
<dbReference type="GeneID" id="14911618"/>
<evidence type="ECO:0000256" key="4">
    <source>
        <dbReference type="SAM" id="MobiDB-lite"/>
    </source>
</evidence>
<comment type="similarity">
    <text evidence="1">Belongs to the IUNH family.</text>
</comment>
<dbReference type="GO" id="GO:0006152">
    <property type="term" value="P:purine nucleoside catabolic process"/>
    <property type="evidence" value="ECO:0007669"/>
    <property type="project" value="TreeGrafter"/>
</dbReference>